<organism evidence="1 2">
    <name type="scientific">Aliarcobacter cryaerophilus</name>
    <dbReference type="NCBI Taxonomy" id="28198"/>
    <lineage>
        <taxon>Bacteria</taxon>
        <taxon>Pseudomonadati</taxon>
        <taxon>Campylobacterota</taxon>
        <taxon>Epsilonproteobacteria</taxon>
        <taxon>Campylobacterales</taxon>
        <taxon>Arcobacteraceae</taxon>
        <taxon>Aliarcobacter</taxon>
    </lineage>
</organism>
<evidence type="ECO:0008006" key="3">
    <source>
        <dbReference type="Google" id="ProtNLM"/>
    </source>
</evidence>
<proteinExistence type="predicted"/>
<gene>
    <name evidence="1" type="ORF">CJ670_00465</name>
</gene>
<name>A0A2S9TJ05_9BACT</name>
<dbReference type="InterPro" id="IPR032617">
    <property type="entry name" value="DUF4885"/>
</dbReference>
<evidence type="ECO:0000313" key="2">
    <source>
        <dbReference type="Proteomes" id="UP000239151"/>
    </source>
</evidence>
<dbReference type="EMBL" id="NXGI01000002">
    <property type="protein sequence ID" value="PRM98838.1"/>
    <property type="molecule type" value="Genomic_DNA"/>
</dbReference>
<dbReference type="AlphaFoldDB" id="A0A2S9TJ05"/>
<dbReference type="Proteomes" id="UP000239151">
    <property type="component" value="Unassembled WGS sequence"/>
</dbReference>
<dbReference type="Pfam" id="PF16226">
    <property type="entry name" value="DUF4885"/>
    <property type="match status" value="2"/>
</dbReference>
<sequence length="492" mass="57269">MIINSNTASQQVSSLNGAIKVNQNDVKVNSYTSNYDKEAYVLDISSQKINLSDKPEAIIQSNNAYVNKNNEATHKILDDYYKKIVEDNKKFEDPLAHVYKKYNDKSYAYYIKDLTDEERFAAFTNEFDRQKGFKGSYSYLDPILTRNGIKPTNVYVEKAERNAYNREAVNSQFETLLNNYGITIPKDEKLTFTIEPNHFILKVNGAKDENLAQAIEDILNKNSENVKQLFFHINYMKSDSSTQFTKEKEDKWNIVNSAKEFTGYNLADLEVKGDRFLAPDGTDLFRIFKNNFDERYPNPGFDKNTILIYYENQLTELARKGFENVPDLVLSIEYENRSFYDIGQKENYGTGKTAWIEEWNIAKTSEYNAAQNKINYKSQYTENPSEFTRSINKYDLANELKDVIGYDLNDLKEENGKFLTSKGEDIFKLYKKELQSKYFFSKDLQEAKSDYFGNLLKDFSKIGLNNIPNFEAKKEEDLMQILNKIEPLEIYV</sequence>
<comment type="caution">
    <text evidence="1">The sequence shown here is derived from an EMBL/GenBank/DDBJ whole genome shotgun (WGS) entry which is preliminary data.</text>
</comment>
<accession>A0A2S9TJ05</accession>
<protein>
    <recommendedName>
        <fullName evidence="3">DUF4885 domain-containing protein</fullName>
    </recommendedName>
</protein>
<evidence type="ECO:0000313" key="1">
    <source>
        <dbReference type="EMBL" id="PRM98838.1"/>
    </source>
</evidence>
<reference evidence="1 2" key="1">
    <citation type="submission" date="2017-09" db="EMBL/GenBank/DDBJ databases">
        <title>Reassesment of A. cryaerophilus.</title>
        <authorList>
            <person name="Perez-Cataluna A."/>
            <person name="Collado L."/>
            <person name="Salgado O."/>
            <person name="Lefinanco V."/>
            <person name="Figueras M.J."/>
        </authorList>
    </citation>
    <scope>NUCLEOTIDE SEQUENCE [LARGE SCALE GENOMIC DNA]</scope>
    <source>
        <strain evidence="1 2">LMG 9065</strain>
    </source>
</reference>